<gene>
    <name evidence="1" type="ORF">NFG58_00555</name>
</gene>
<evidence type="ECO:0000313" key="1">
    <source>
        <dbReference type="EMBL" id="XBO71245.1"/>
    </source>
</evidence>
<organism evidence="1">
    <name type="scientific">Halomonas sp. RT37</name>
    <dbReference type="NCBI Taxonomy" id="2950872"/>
    <lineage>
        <taxon>Bacteria</taxon>
        <taxon>Pseudomonadati</taxon>
        <taxon>Pseudomonadota</taxon>
        <taxon>Gammaproteobacteria</taxon>
        <taxon>Oceanospirillales</taxon>
        <taxon>Halomonadaceae</taxon>
        <taxon>Halomonas</taxon>
    </lineage>
</organism>
<dbReference type="EMBL" id="CP098827">
    <property type="protein sequence ID" value="XBO71245.1"/>
    <property type="molecule type" value="Genomic_DNA"/>
</dbReference>
<evidence type="ECO:0008006" key="2">
    <source>
        <dbReference type="Google" id="ProtNLM"/>
    </source>
</evidence>
<dbReference type="PROSITE" id="PS51257">
    <property type="entry name" value="PROKAR_LIPOPROTEIN"/>
    <property type="match status" value="1"/>
</dbReference>
<dbReference type="RefSeq" id="WP_348815130.1">
    <property type="nucleotide sequence ID" value="NZ_CP098827.1"/>
</dbReference>
<sequence length="178" mass="19323">MPRRLTRQTVHRAGSHSSLLPWLALVLLVWLAGCASAPERPETLRQALLGLGQQAAERVAEAPALAGETLADQVLLLSPPKVDERLELGVGRVQESLTRGLLAIDDGPQVLDWQPGDTPAADTNQWLVDSRLIADGPRLTLSDRELLPYRFELRLRRPGDGAALWSTVISGAFDADAL</sequence>
<dbReference type="AlphaFoldDB" id="A0AAU7KIN5"/>
<protein>
    <recommendedName>
        <fullName evidence="2">DUF3261 domain-containing protein</fullName>
    </recommendedName>
</protein>
<proteinExistence type="predicted"/>
<accession>A0AAU7KIN5</accession>
<reference evidence="1" key="1">
    <citation type="submission" date="2022-06" db="EMBL/GenBank/DDBJ databases">
        <title>A novel DMS-producing enzyme.</title>
        <authorList>
            <person name="Zhang Y."/>
        </authorList>
    </citation>
    <scope>NUCLEOTIDE SEQUENCE</scope>
    <source>
        <strain evidence="1">RT37</strain>
    </source>
</reference>
<name>A0AAU7KIN5_9GAMM</name>